<evidence type="ECO:0000256" key="1">
    <source>
        <dbReference type="SAM" id="Coils"/>
    </source>
</evidence>
<keyword evidence="3" id="KW-1185">Reference proteome</keyword>
<keyword evidence="1" id="KW-0175">Coiled coil</keyword>
<sequence length="114" mass="13654">MPKTEAVLQQLRQLRTEVEELENNEEKYWKQRSRADWLKDGDKNTNFFHKKASARRRRNMLRKLRDEEDRMYTRKEALFKCFTDYFTSMFTAGVAPAATLVVDSIKCSFYAEDN</sequence>
<name>A0AAV2DVZ0_9ROSI</name>
<accession>A0AAV2DVZ0</accession>
<evidence type="ECO:0000313" key="3">
    <source>
        <dbReference type="Proteomes" id="UP001497516"/>
    </source>
</evidence>
<dbReference type="Proteomes" id="UP001497516">
    <property type="component" value="Chromosome 3"/>
</dbReference>
<dbReference type="EMBL" id="OZ034816">
    <property type="protein sequence ID" value="CAL1377841.1"/>
    <property type="molecule type" value="Genomic_DNA"/>
</dbReference>
<gene>
    <name evidence="2" type="ORF">LTRI10_LOCUS19463</name>
</gene>
<proteinExistence type="predicted"/>
<organism evidence="2 3">
    <name type="scientific">Linum trigynum</name>
    <dbReference type="NCBI Taxonomy" id="586398"/>
    <lineage>
        <taxon>Eukaryota</taxon>
        <taxon>Viridiplantae</taxon>
        <taxon>Streptophyta</taxon>
        <taxon>Embryophyta</taxon>
        <taxon>Tracheophyta</taxon>
        <taxon>Spermatophyta</taxon>
        <taxon>Magnoliopsida</taxon>
        <taxon>eudicotyledons</taxon>
        <taxon>Gunneridae</taxon>
        <taxon>Pentapetalae</taxon>
        <taxon>rosids</taxon>
        <taxon>fabids</taxon>
        <taxon>Malpighiales</taxon>
        <taxon>Linaceae</taxon>
        <taxon>Linum</taxon>
    </lineage>
</organism>
<evidence type="ECO:0000313" key="2">
    <source>
        <dbReference type="EMBL" id="CAL1377841.1"/>
    </source>
</evidence>
<protein>
    <submittedName>
        <fullName evidence="2">Uncharacterized protein</fullName>
    </submittedName>
</protein>
<reference evidence="2 3" key="1">
    <citation type="submission" date="2024-04" db="EMBL/GenBank/DDBJ databases">
        <authorList>
            <person name="Fracassetti M."/>
        </authorList>
    </citation>
    <scope>NUCLEOTIDE SEQUENCE [LARGE SCALE GENOMIC DNA]</scope>
</reference>
<dbReference type="AlphaFoldDB" id="A0AAV2DVZ0"/>
<feature type="coiled-coil region" evidence="1">
    <location>
        <begin position="4"/>
        <end position="31"/>
    </location>
</feature>